<dbReference type="Pfam" id="PF12770">
    <property type="entry name" value="CHAT"/>
    <property type="match status" value="1"/>
</dbReference>
<dbReference type="Proteomes" id="UP000267268">
    <property type="component" value="Chromosome 2"/>
</dbReference>
<evidence type="ECO:0000313" key="2">
    <source>
        <dbReference type="EMBL" id="AZQ65090.1"/>
    </source>
</evidence>
<dbReference type="SMART" id="SM00028">
    <property type="entry name" value="TPR"/>
    <property type="match status" value="3"/>
</dbReference>
<name>A0A3Q9FS22_9BACT</name>
<dbReference type="InterPro" id="IPR011990">
    <property type="entry name" value="TPR-like_helical_dom_sf"/>
</dbReference>
<dbReference type="PANTHER" id="PTHR10098">
    <property type="entry name" value="RAPSYN-RELATED"/>
    <property type="match status" value="1"/>
</dbReference>
<dbReference type="InterPro" id="IPR019734">
    <property type="entry name" value="TPR_rpt"/>
</dbReference>
<dbReference type="SUPFAM" id="SSF48452">
    <property type="entry name" value="TPR-like"/>
    <property type="match status" value="3"/>
</dbReference>
<feature type="domain" description="CHAT" evidence="1">
    <location>
        <begin position="830"/>
        <end position="1148"/>
    </location>
</feature>
<evidence type="ECO:0000313" key="3">
    <source>
        <dbReference type="Proteomes" id="UP000267268"/>
    </source>
</evidence>
<reference evidence="2 3" key="1">
    <citation type="submission" date="2018-12" db="EMBL/GenBank/DDBJ databases">
        <title>Flammeovirga pectinis sp. nov., isolated from the gut of the Korean scallop, Patinopecten yessoensis.</title>
        <authorList>
            <person name="Bae J.-W."/>
            <person name="Jeong Y.-S."/>
            <person name="Kang W."/>
        </authorList>
    </citation>
    <scope>NUCLEOTIDE SEQUENCE [LARGE SCALE GENOMIC DNA]</scope>
    <source>
        <strain evidence="2 3">L12M1</strain>
    </source>
</reference>
<dbReference type="Gene3D" id="1.25.40.10">
    <property type="entry name" value="Tetratricopeptide repeat domain"/>
    <property type="match status" value="2"/>
</dbReference>
<dbReference type="OrthoDB" id="9771112at2"/>
<dbReference type="AlphaFoldDB" id="A0A3Q9FS22"/>
<dbReference type="KEGG" id="fll:EI427_23015"/>
<sequence length="1149" mass="133038">MNLIYPFLIVFLCAINCIAYPILDEGKPLQNTSYNDSILMLQHTGHLKEAIALSEVWITSTREQHGENSINMILPLILSARYDIGRKEFPLALDRLNEALKIMDNTTGWLYPDYARALNYKVICMSQLGDDFGCIPLLNEIEMIYQKTLGKEHIDYGLTYISQALVEQSLGKFELSEEYFQKGLEFNKVCVQKYNRPFLKQEWIEILLSQLYIDWFKEDKALSILQKVQVNLEKENLQESPLYAHLLFTIGNAEILKENYINAYFYFDNYQKYVIVHLGKQHPSYVVALYKIAQLSKLQSQFATEERLLLYLEGKLVNTENYDLYVRTLLDLATVYLHQGRTEKAEEYLAKTKGVPFSDNELRHYTLRTEGNICLNYGDYINAELKLTELISIIRQERIHYSHHYNQGVISTVDLDLILGRKTEALKAVQTEVNFLKKRKMDSTIDYYKILLSKYKVQLYINDTTDLYENVEALKKSLSDKGLPIHYLLVKANFIQGKLLVKRKQYDLAMTKFNETQMISEKLGIQHDEFYNLRIIEAQANIYLSEKKYTEAYTAYMKLKGSFKESSIYQPGLSARIAYLQAMQGDINEAEKTIIEATNKRFQQYDENLKFSSEDEKIKYIHNTKSVFDYFFTMVLANKDNLSDRMIKQCYNIQLNYRKYFLTEAQERKNKIDALVDIRKKHNLSTYVDELYHMKSQLAAINYMSDEERDELYFDLFTSNDKINNLEKSLVYASNALDDKLDITPSFNWENIEDKLNEKDVVIEIIKLLSIDENYDDEYIALMIKKGDESPSIIALGNSDHLEFDGWFKYQHETSPSSRSLVYSSKKSSSGAYNYFWKPIQNHIDSLGIEVDNFYVSNDGVYNVINLNILKNPSTDKFLIEEANIHLLTSTAELLDQDEDKFINKDILLVGNPSFQEEAQISESDGKEIQQQQKSRGTNGYYFDLDNLPGTQKEITNAEKVFNAKGWNVTSYTKDQALEAKFKEINNSPSIIHIATHGFFIDQMNNPVSSNNLLKSGLFFTEIAQREDRKLEDVYFSGNDGILTAYEVKSLNLTNTQLLILSACQSGLSEIADGDGISGLQYAFSIAGVKSIIMSLWSVDDHATQLLMNTFYEEWVKTNDKQLAFKNAQLIVMKEYPKPYYWGAFVLVN</sequence>
<dbReference type="PANTHER" id="PTHR10098:SF108">
    <property type="entry name" value="TETRATRICOPEPTIDE REPEAT PROTEIN 28"/>
    <property type="match status" value="1"/>
</dbReference>
<keyword evidence="3" id="KW-1185">Reference proteome</keyword>
<proteinExistence type="predicted"/>
<dbReference type="RefSeq" id="WP_126619464.1">
    <property type="nucleotide sequence ID" value="NZ_CP034563.1"/>
</dbReference>
<dbReference type="InterPro" id="IPR024983">
    <property type="entry name" value="CHAT_dom"/>
</dbReference>
<organism evidence="2 3">
    <name type="scientific">Flammeovirga pectinis</name>
    <dbReference type="NCBI Taxonomy" id="2494373"/>
    <lineage>
        <taxon>Bacteria</taxon>
        <taxon>Pseudomonadati</taxon>
        <taxon>Bacteroidota</taxon>
        <taxon>Cytophagia</taxon>
        <taxon>Cytophagales</taxon>
        <taxon>Flammeovirgaceae</taxon>
        <taxon>Flammeovirga</taxon>
    </lineage>
</organism>
<accession>A0A3Q9FS22</accession>
<dbReference type="EMBL" id="CP034563">
    <property type="protein sequence ID" value="AZQ65090.1"/>
    <property type="molecule type" value="Genomic_DNA"/>
</dbReference>
<gene>
    <name evidence="2" type="ORF">EI427_23015</name>
</gene>
<protein>
    <submittedName>
        <fullName evidence="2">CHAT domain-containing protein</fullName>
    </submittedName>
</protein>
<evidence type="ECO:0000259" key="1">
    <source>
        <dbReference type="Pfam" id="PF12770"/>
    </source>
</evidence>